<evidence type="ECO:0000256" key="4">
    <source>
        <dbReference type="ARBA" id="ARBA00055674"/>
    </source>
</evidence>
<dbReference type="AlphaFoldDB" id="A0A7R8YV33"/>
<evidence type="ECO:0000256" key="1">
    <source>
        <dbReference type="ARBA" id="ARBA00022617"/>
    </source>
</evidence>
<sequence length="431" mass="50410">MTWKNSQISNKFPTYRNSAFITTHSWLEGKRKDDNAEGLWRVHDSIYDLSDFINKHPGGPDWLKLTKGTDITELFEAHHLTSTPERILEKYKVRDAKEPRNITLSLKEDGFYRTLKSRVIEKLKTIDCKKYSARSDLIHSSILALSYIFSMASAFYESKILGIIAGLFITWTVIIAHNYFHRKDNWRMYTFNLSLMNYKDWRVSHVLSHHMFPNSYHDLELSAYEPIFCWVPNPFIKNFTQRYISWIYFPFVYTVITILEYIKRTVYSIAKGVNLIEPNDALSLTVPLAMYVVNSSAPLKVLQLWLIILLSASFTFALIGLHAAHHLPENLHEGDAMRDNRDWGLYQMDTIIDRRDLKGSQFLVLTHFGDHTLHHLFPTLDHGILPHLYPILYQTIEDFEGQLRECSWLHHIIGQFKQLARITPNPLPPKN</sequence>
<feature type="domain" description="Cytochrome b5 heme-binding" evidence="7">
    <location>
        <begin position="13"/>
        <end position="97"/>
    </location>
</feature>
<keyword evidence="9" id="KW-1185">Reference proteome</keyword>
<dbReference type="OrthoDB" id="260519at2759"/>
<dbReference type="FunFam" id="3.10.120.10:FF:000020">
    <property type="entry name" value="Cytochrome b5-related protein"/>
    <property type="match status" value="1"/>
</dbReference>
<dbReference type="PANTHER" id="PTHR16740:SF1">
    <property type="entry name" value="CYTOCHROME B5-RELATED PROTEIN-RELATED"/>
    <property type="match status" value="1"/>
</dbReference>
<dbReference type="SUPFAM" id="SSF55856">
    <property type="entry name" value="Cytochrome b5-like heme/steroid binding domain"/>
    <property type="match status" value="1"/>
</dbReference>
<feature type="transmembrane region" description="Helical" evidence="6">
    <location>
        <begin position="243"/>
        <end position="262"/>
    </location>
</feature>
<evidence type="ECO:0000256" key="3">
    <source>
        <dbReference type="ARBA" id="ARBA00023004"/>
    </source>
</evidence>
<protein>
    <recommendedName>
        <fullName evidence="5">Cytochrome b5-related protein</fullName>
    </recommendedName>
</protein>
<proteinExistence type="inferred from homology"/>
<gene>
    <name evidence="8" type="ORF">HERILL_LOCUS8709</name>
</gene>
<dbReference type="OMA" id="SCWANDY"/>
<dbReference type="InterPro" id="IPR001199">
    <property type="entry name" value="Cyt_B5-like_heme/steroid-bd"/>
</dbReference>
<dbReference type="InterPro" id="IPR018506">
    <property type="entry name" value="Cyt_B5_heme-BS"/>
</dbReference>
<evidence type="ECO:0000256" key="5">
    <source>
        <dbReference type="ARBA" id="ARBA00073492"/>
    </source>
</evidence>
<evidence type="ECO:0000259" key="7">
    <source>
        <dbReference type="PROSITE" id="PS50255"/>
    </source>
</evidence>
<dbReference type="InParanoid" id="A0A7R8YV33"/>
<keyword evidence="2 6" id="KW-0479">Metal-binding</keyword>
<keyword evidence="6" id="KW-0812">Transmembrane</keyword>
<keyword evidence="6" id="KW-1133">Transmembrane helix</keyword>
<dbReference type="SMART" id="SM01117">
    <property type="entry name" value="Cyt-b5"/>
    <property type="match status" value="1"/>
</dbReference>
<organism evidence="8 9">
    <name type="scientific">Hermetia illucens</name>
    <name type="common">Black soldier fly</name>
    <dbReference type="NCBI Taxonomy" id="343691"/>
    <lineage>
        <taxon>Eukaryota</taxon>
        <taxon>Metazoa</taxon>
        <taxon>Ecdysozoa</taxon>
        <taxon>Arthropoda</taxon>
        <taxon>Hexapoda</taxon>
        <taxon>Insecta</taxon>
        <taxon>Pterygota</taxon>
        <taxon>Neoptera</taxon>
        <taxon>Endopterygota</taxon>
        <taxon>Diptera</taxon>
        <taxon>Brachycera</taxon>
        <taxon>Stratiomyomorpha</taxon>
        <taxon>Stratiomyidae</taxon>
        <taxon>Hermetiinae</taxon>
        <taxon>Hermetia</taxon>
    </lineage>
</organism>
<evidence type="ECO:0000256" key="6">
    <source>
        <dbReference type="RuleBase" id="RU362121"/>
    </source>
</evidence>
<dbReference type="FunCoup" id="A0A7R8YV33">
    <property type="interactions" value="512"/>
</dbReference>
<dbReference type="InterPro" id="IPR005804">
    <property type="entry name" value="FA_desaturase_dom"/>
</dbReference>
<dbReference type="InterPro" id="IPR053100">
    <property type="entry name" value="Cytochrome_b5-related"/>
</dbReference>
<evidence type="ECO:0000313" key="9">
    <source>
        <dbReference type="Proteomes" id="UP000594454"/>
    </source>
</evidence>
<evidence type="ECO:0000313" key="8">
    <source>
        <dbReference type="EMBL" id="CAD7085894.1"/>
    </source>
</evidence>
<comment type="function">
    <text evidence="4">May play a role in muscle cell metabolism.</text>
</comment>
<keyword evidence="3 6" id="KW-0408">Iron</keyword>
<dbReference type="Pfam" id="PF00173">
    <property type="entry name" value="Cyt-b5"/>
    <property type="match status" value="1"/>
</dbReference>
<dbReference type="Proteomes" id="UP000594454">
    <property type="component" value="Chromosome 3"/>
</dbReference>
<evidence type="ECO:0000256" key="2">
    <source>
        <dbReference type="ARBA" id="ARBA00022723"/>
    </source>
</evidence>
<dbReference type="PANTHER" id="PTHR16740">
    <property type="entry name" value="CYTOCHROME B5-RELATED PROTEIN-RELATED"/>
    <property type="match status" value="1"/>
</dbReference>
<feature type="transmembrane region" description="Helical" evidence="6">
    <location>
        <begin position="162"/>
        <end position="180"/>
    </location>
</feature>
<feature type="transmembrane region" description="Helical" evidence="6">
    <location>
        <begin position="302"/>
        <end position="321"/>
    </location>
</feature>
<comment type="similarity">
    <text evidence="6">Belongs to the cytochrome b5 family.</text>
</comment>
<feature type="transmembrane region" description="Helical" evidence="6">
    <location>
        <begin position="137"/>
        <end position="156"/>
    </location>
</feature>
<dbReference type="InterPro" id="IPR036400">
    <property type="entry name" value="Cyt_B5-like_heme/steroid_sf"/>
</dbReference>
<dbReference type="GO" id="GO:0006629">
    <property type="term" value="P:lipid metabolic process"/>
    <property type="evidence" value="ECO:0007669"/>
    <property type="project" value="InterPro"/>
</dbReference>
<dbReference type="GO" id="GO:0020037">
    <property type="term" value="F:heme binding"/>
    <property type="evidence" value="ECO:0007669"/>
    <property type="project" value="UniProtKB-UniRule"/>
</dbReference>
<dbReference type="PROSITE" id="PS50255">
    <property type="entry name" value="CYTOCHROME_B5_2"/>
    <property type="match status" value="1"/>
</dbReference>
<accession>A0A7R8YV33</accession>
<keyword evidence="1 6" id="KW-0349">Heme</keyword>
<dbReference type="PROSITE" id="PS00191">
    <property type="entry name" value="CYTOCHROME_B5_1"/>
    <property type="match status" value="1"/>
</dbReference>
<dbReference type="EMBL" id="LR899011">
    <property type="protein sequence ID" value="CAD7085894.1"/>
    <property type="molecule type" value="Genomic_DNA"/>
</dbReference>
<dbReference type="Pfam" id="PF00487">
    <property type="entry name" value="FA_desaturase"/>
    <property type="match status" value="1"/>
</dbReference>
<keyword evidence="6" id="KW-0472">Membrane</keyword>
<comment type="caution">
    <text evidence="6">Lacks conserved residue(s) required for the propagation of feature annotation.</text>
</comment>
<name>A0A7R8YV33_HERIL</name>
<dbReference type="Gene3D" id="3.10.120.10">
    <property type="entry name" value="Cytochrome b5-like heme/steroid binding domain"/>
    <property type="match status" value="1"/>
</dbReference>
<reference evidence="8 9" key="1">
    <citation type="submission" date="2020-11" db="EMBL/GenBank/DDBJ databases">
        <authorList>
            <person name="Wallbank WR R."/>
            <person name="Pardo Diaz C."/>
            <person name="Kozak K."/>
            <person name="Martin S."/>
            <person name="Jiggins C."/>
            <person name="Moest M."/>
            <person name="Warren A I."/>
            <person name="Generalovic N T."/>
            <person name="Byers J.R.P. K."/>
            <person name="Montejo-Kovacevich G."/>
            <person name="Yen C E."/>
        </authorList>
    </citation>
    <scope>NUCLEOTIDE SEQUENCE [LARGE SCALE GENOMIC DNA]</scope>
</reference>
<dbReference type="GO" id="GO:0046872">
    <property type="term" value="F:metal ion binding"/>
    <property type="evidence" value="ECO:0007669"/>
    <property type="project" value="UniProtKB-UniRule"/>
</dbReference>